<accession>A0A9Q1HKV9</accession>
<evidence type="ECO:0000256" key="1">
    <source>
        <dbReference type="SAM" id="MobiDB-lite"/>
    </source>
</evidence>
<proteinExistence type="predicted"/>
<gene>
    <name evidence="2" type="ORF">HOLleu_01328</name>
</gene>
<keyword evidence="3" id="KW-1185">Reference proteome</keyword>
<reference evidence="2" key="1">
    <citation type="submission" date="2021-10" db="EMBL/GenBank/DDBJ databases">
        <title>Tropical sea cucumber genome reveals ecological adaptation and Cuvierian tubules defense mechanism.</title>
        <authorList>
            <person name="Chen T."/>
        </authorList>
    </citation>
    <scope>NUCLEOTIDE SEQUENCE</scope>
    <source>
        <strain evidence="2">Nanhai2018</strain>
        <tissue evidence="2">Muscle</tissue>
    </source>
</reference>
<protein>
    <submittedName>
        <fullName evidence="2">Uncharacterized protein</fullName>
    </submittedName>
</protein>
<evidence type="ECO:0000313" key="3">
    <source>
        <dbReference type="Proteomes" id="UP001152320"/>
    </source>
</evidence>
<feature type="region of interest" description="Disordered" evidence="1">
    <location>
        <begin position="1"/>
        <end position="53"/>
    </location>
</feature>
<sequence length="119" mass="13337">MDRKSLVNTKDETPRKRQRNTEPEHQLHLGNTGLANEPHVSPQSGTEDKDALTNLQPSASGAEKFVNCDMYPAECRPTVNHQSTLPSPKVTWQEEPLVCPETLFYATILVLRSIAIRTI</sequence>
<name>A0A9Q1HKV9_HOLLE</name>
<evidence type="ECO:0000313" key="2">
    <source>
        <dbReference type="EMBL" id="KAJ8048853.1"/>
    </source>
</evidence>
<feature type="compositionally biased region" description="Basic and acidic residues" evidence="1">
    <location>
        <begin position="1"/>
        <end position="27"/>
    </location>
</feature>
<comment type="caution">
    <text evidence="2">The sequence shown here is derived from an EMBL/GenBank/DDBJ whole genome shotgun (WGS) entry which is preliminary data.</text>
</comment>
<dbReference type="EMBL" id="JAIZAY010000001">
    <property type="protein sequence ID" value="KAJ8048853.1"/>
    <property type="molecule type" value="Genomic_DNA"/>
</dbReference>
<dbReference type="Proteomes" id="UP001152320">
    <property type="component" value="Chromosome 1"/>
</dbReference>
<organism evidence="2 3">
    <name type="scientific">Holothuria leucospilota</name>
    <name type="common">Black long sea cucumber</name>
    <name type="synonym">Mertensiothuria leucospilota</name>
    <dbReference type="NCBI Taxonomy" id="206669"/>
    <lineage>
        <taxon>Eukaryota</taxon>
        <taxon>Metazoa</taxon>
        <taxon>Echinodermata</taxon>
        <taxon>Eleutherozoa</taxon>
        <taxon>Echinozoa</taxon>
        <taxon>Holothuroidea</taxon>
        <taxon>Aspidochirotacea</taxon>
        <taxon>Aspidochirotida</taxon>
        <taxon>Holothuriidae</taxon>
        <taxon>Holothuria</taxon>
    </lineage>
</organism>
<dbReference type="AlphaFoldDB" id="A0A9Q1HKV9"/>